<dbReference type="Pfam" id="PF00293">
    <property type="entry name" value="NUDIX"/>
    <property type="match status" value="1"/>
</dbReference>
<dbReference type="InterPro" id="IPR000086">
    <property type="entry name" value="NUDIX_hydrolase_dom"/>
</dbReference>
<dbReference type="PANTHER" id="PTHR43736:SF1">
    <property type="entry name" value="DIHYDRONEOPTERIN TRIPHOSPHATE DIPHOSPHATASE"/>
    <property type="match status" value="1"/>
</dbReference>
<keyword evidence="4" id="KW-1185">Reference proteome</keyword>
<dbReference type="PANTHER" id="PTHR43736">
    <property type="entry name" value="ADP-RIBOSE PYROPHOSPHATASE"/>
    <property type="match status" value="1"/>
</dbReference>
<dbReference type="STRING" id="1236971.JCM9152_1903"/>
<dbReference type="Gene3D" id="3.90.79.10">
    <property type="entry name" value="Nucleoside Triphosphate Pyrophosphohydrolase"/>
    <property type="match status" value="1"/>
</dbReference>
<dbReference type="Pfam" id="PF12535">
    <property type="entry name" value="Nudix_N"/>
    <property type="match status" value="1"/>
</dbReference>
<protein>
    <submittedName>
        <fullName evidence="3">Mutator MutT protein</fullName>
    </submittedName>
</protein>
<comment type="caution">
    <text evidence="3">The sequence shown here is derived from an EMBL/GenBank/DDBJ whole genome shotgun (WGS) entry which is preliminary data.</text>
</comment>
<evidence type="ECO:0000256" key="1">
    <source>
        <dbReference type="ARBA" id="ARBA00005582"/>
    </source>
</evidence>
<dbReference type="RefSeq" id="WP_035343187.1">
    <property type="nucleotide sequence ID" value="NZ_BAUU01000011.1"/>
</dbReference>
<dbReference type="InterPro" id="IPR059176">
    <property type="entry name" value="UDP-X_N"/>
</dbReference>
<organism evidence="3 4">
    <name type="scientific">Halalkalibacter hemicellulosilyticusJCM 9152</name>
    <dbReference type="NCBI Taxonomy" id="1236971"/>
    <lineage>
        <taxon>Bacteria</taxon>
        <taxon>Bacillati</taxon>
        <taxon>Bacillota</taxon>
        <taxon>Bacilli</taxon>
        <taxon>Bacillales</taxon>
        <taxon>Bacillaceae</taxon>
        <taxon>Halalkalibacter</taxon>
    </lineage>
</organism>
<comment type="similarity">
    <text evidence="1">Belongs to the Nudix hydrolase family.</text>
</comment>
<dbReference type="SUPFAM" id="SSF55811">
    <property type="entry name" value="Nudix"/>
    <property type="match status" value="1"/>
</dbReference>
<feature type="domain" description="Nudix hydrolase" evidence="2">
    <location>
        <begin position="66"/>
        <end position="193"/>
    </location>
</feature>
<reference evidence="3" key="1">
    <citation type="journal article" date="2014" name="Genome Announc.">
        <title>Draft Genome Sequences of Three Alkaliphilic Bacillus Strains, Bacillus wakoensis JCM 9140T, Bacillus akibai JCM 9157T, and Bacillus hemicellulosilyticus JCM 9152T.</title>
        <authorList>
            <person name="Yuki M."/>
            <person name="Oshima K."/>
            <person name="Suda W."/>
            <person name="Oshida Y."/>
            <person name="Kitamura K."/>
            <person name="Iida T."/>
            <person name="Hattori M."/>
            <person name="Ohkuma M."/>
        </authorList>
    </citation>
    <scope>NUCLEOTIDE SEQUENCE [LARGE SCALE GENOMIC DNA]</scope>
    <source>
        <strain evidence="3">JCM 9152</strain>
    </source>
</reference>
<dbReference type="PROSITE" id="PS51462">
    <property type="entry name" value="NUDIX"/>
    <property type="match status" value="1"/>
</dbReference>
<sequence length="205" mass="23565">MEPKWLEWAKQLQAIAQAGLTYSKDVYDLERFEMIRNLSVEIMAEYTEVDQDMIKELFTNETGYATPKVDIRAVVFQENKLLMVKEKADGQWALPGGWGDIGLTPSEVAVKEVKEESGFEVKPVKLIGILDKKCHPHPPSPYHVYKIFIQCEIIGGQAKKGMETSEVDFFTENELPTLSVERNTESQIHWVFKHLHHLEEPVYVD</sequence>
<evidence type="ECO:0000259" key="2">
    <source>
        <dbReference type="PROSITE" id="PS51462"/>
    </source>
</evidence>
<name>W4QEJ5_9BACI</name>
<dbReference type="InterPro" id="IPR015797">
    <property type="entry name" value="NUDIX_hydrolase-like_dom_sf"/>
</dbReference>
<proteinExistence type="inferred from homology"/>
<dbReference type="AlphaFoldDB" id="W4QEJ5"/>
<dbReference type="CDD" id="cd04672">
    <property type="entry name" value="NUDIX_CDP-Chase_like"/>
    <property type="match status" value="1"/>
</dbReference>
<dbReference type="Proteomes" id="UP000018895">
    <property type="component" value="Unassembled WGS sequence"/>
</dbReference>
<dbReference type="Gene3D" id="6.10.250.1120">
    <property type="match status" value="1"/>
</dbReference>
<accession>W4QEJ5</accession>
<evidence type="ECO:0000313" key="3">
    <source>
        <dbReference type="EMBL" id="GAE30495.1"/>
    </source>
</evidence>
<gene>
    <name evidence="3" type="ORF">JCM9152_1903</name>
</gene>
<dbReference type="OrthoDB" id="9804442at2"/>
<dbReference type="EMBL" id="BAUU01000011">
    <property type="protein sequence ID" value="GAE30495.1"/>
    <property type="molecule type" value="Genomic_DNA"/>
</dbReference>
<evidence type="ECO:0000313" key="4">
    <source>
        <dbReference type="Proteomes" id="UP000018895"/>
    </source>
</evidence>